<gene>
    <name evidence="1" type="ORF">ACH4TF_28195</name>
</gene>
<proteinExistence type="predicted"/>
<dbReference type="Proteomes" id="UP001611162">
    <property type="component" value="Unassembled WGS sequence"/>
</dbReference>
<organism evidence="1 2">
    <name type="scientific">Streptomyces abikoensis</name>
    <dbReference type="NCBI Taxonomy" id="97398"/>
    <lineage>
        <taxon>Bacteria</taxon>
        <taxon>Bacillati</taxon>
        <taxon>Actinomycetota</taxon>
        <taxon>Actinomycetes</taxon>
        <taxon>Kitasatosporales</taxon>
        <taxon>Streptomycetaceae</taxon>
        <taxon>Streptomyces</taxon>
    </lineage>
</organism>
<sequence length="111" mass="12415">MATRTAARDDQPFDFNLDAVQAEVDLSPWRVHWAGRRWEFAHMQALNVWELVEAAEAGDTQAMVGIFKAALGGQWQDFHATPLPQYKLRALFDAYRRHSGLEPGESGASAS</sequence>
<name>A0ABW7TC26_9ACTN</name>
<evidence type="ECO:0000313" key="2">
    <source>
        <dbReference type="Proteomes" id="UP001611162"/>
    </source>
</evidence>
<keyword evidence="2" id="KW-1185">Reference proteome</keyword>
<accession>A0ABW7TC26</accession>
<reference evidence="1 2" key="1">
    <citation type="submission" date="2024-10" db="EMBL/GenBank/DDBJ databases">
        <title>The Natural Products Discovery Center: Release of the First 8490 Sequenced Strains for Exploring Actinobacteria Biosynthetic Diversity.</title>
        <authorList>
            <person name="Kalkreuter E."/>
            <person name="Kautsar S.A."/>
            <person name="Yang D."/>
            <person name="Bader C.D."/>
            <person name="Teijaro C.N."/>
            <person name="Fluegel L."/>
            <person name="Davis C.M."/>
            <person name="Simpson J.R."/>
            <person name="Lauterbach L."/>
            <person name="Steele A.D."/>
            <person name="Gui C."/>
            <person name="Meng S."/>
            <person name="Li G."/>
            <person name="Viehrig K."/>
            <person name="Ye F."/>
            <person name="Su P."/>
            <person name="Kiefer A.F."/>
            <person name="Nichols A."/>
            <person name="Cepeda A.J."/>
            <person name="Yan W."/>
            <person name="Fan B."/>
            <person name="Jiang Y."/>
            <person name="Adhikari A."/>
            <person name="Zheng C.-J."/>
            <person name="Schuster L."/>
            <person name="Cowan T.M."/>
            <person name="Smanski M.J."/>
            <person name="Chevrette M.G."/>
            <person name="De Carvalho L.P.S."/>
            <person name="Shen B."/>
        </authorList>
    </citation>
    <scope>NUCLEOTIDE SEQUENCE [LARGE SCALE GENOMIC DNA]</scope>
    <source>
        <strain evidence="1 2">NPDC020979</strain>
    </source>
</reference>
<protein>
    <submittedName>
        <fullName evidence="1">Uncharacterized protein</fullName>
    </submittedName>
</protein>
<comment type="caution">
    <text evidence="1">The sequence shown here is derived from an EMBL/GenBank/DDBJ whole genome shotgun (WGS) entry which is preliminary data.</text>
</comment>
<evidence type="ECO:0000313" key="1">
    <source>
        <dbReference type="EMBL" id="MFI0914305.1"/>
    </source>
</evidence>
<dbReference type="EMBL" id="JBIRRB010000011">
    <property type="protein sequence ID" value="MFI0914305.1"/>
    <property type="molecule type" value="Genomic_DNA"/>
</dbReference>
<dbReference type="RefSeq" id="WP_189452034.1">
    <property type="nucleotide sequence ID" value="NZ_BMRT01000004.1"/>
</dbReference>